<dbReference type="AlphaFoldDB" id="A0ABD3B7G4"/>
<evidence type="ECO:0000313" key="2">
    <source>
        <dbReference type="Proteomes" id="UP001632038"/>
    </source>
</evidence>
<gene>
    <name evidence="1" type="ORF">CASFOL_042898</name>
</gene>
<keyword evidence="2" id="KW-1185">Reference proteome</keyword>
<name>A0ABD3B7G4_9LAMI</name>
<reference evidence="2" key="1">
    <citation type="journal article" date="2024" name="IScience">
        <title>Strigolactones Initiate the Formation of Haustorium-like Structures in Castilleja.</title>
        <authorList>
            <person name="Buerger M."/>
            <person name="Peterson D."/>
            <person name="Chory J."/>
        </authorList>
    </citation>
    <scope>NUCLEOTIDE SEQUENCE [LARGE SCALE GENOMIC DNA]</scope>
</reference>
<organism evidence="1 2">
    <name type="scientific">Castilleja foliolosa</name>
    <dbReference type="NCBI Taxonomy" id="1961234"/>
    <lineage>
        <taxon>Eukaryota</taxon>
        <taxon>Viridiplantae</taxon>
        <taxon>Streptophyta</taxon>
        <taxon>Embryophyta</taxon>
        <taxon>Tracheophyta</taxon>
        <taxon>Spermatophyta</taxon>
        <taxon>Magnoliopsida</taxon>
        <taxon>eudicotyledons</taxon>
        <taxon>Gunneridae</taxon>
        <taxon>Pentapetalae</taxon>
        <taxon>asterids</taxon>
        <taxon>lamiids</taxon>
        <taxon>Lamiales</taxon>
        <taxon>Orobanchaceae</taxon>
        <taxon>Pedicularideae</taxon>
        <taxon>Castillejinae</taxon>
        <taxon>Castilleja</taxon>
    </lineage>
</organism>
<protein>
    <submittedName>
        <fullName evidence="1">Uncharacterized protein</fullName>
    </submittedName>
</protein>
<accession>A0ABD3B7G4</accession>
<comment type="caution">
    <text evidence="1">The sequence shown here is derived from an EMBL/GenBank/DDBJ whole genome shotgun (WGS) entry which is preliminary data.</text>
</comment>
<dbReference type="Proteomes" id="UP001632038">
    <property type="component" value="Unassembled WGS sequence"/>
</dbReference>
<evidence type="ECO:0000313" key="1">
    <source>
        <dbReference type="EMBL" id="KAL3613207.1"/>
    </source>
</evidence>
<dbReference type="EMBL" id="JAVIJP010000162">
    <property type="protein sequence ID" value="KAL3613207.1"/>
    <property type="molecule type" value="Genomic_DNA"/>
</dbReference>
<proteinExistence type="predicted"/>
<sequence length="62" mass="6810">MVDYQFDAYSARLTSPFSLSRLVAHVKAKINVSGGRTLRKFCDGVVNLQGVEINLPPQSNIS</sequence>